<organism evidence="3 4">
    <name type="scientific">Aciduliprofundum boonei (strain DSM 19572 / T469)</name>
    <dbReference type="NCBI Taxonomy" id="439481"/>
    <lineage>
        <taxon>Archaea</taxon>
        <taxon>Methanobacteriati</taxon>
        <taxon>Thermoplasmatota</taxon>
        <taxon>DHVE2 group</taxon>
        <taxon>Candidatus Aciduliprofundum</taxon>
    </lineage>
</organism>
<dbReference type="GO" id="GO:0006167">
    <property type="term" value="P:AMP biosynthetic process"/>
    <property type="evidence" value="ECO:0007669"/>
    <property type="project" value="TreeGrafter"/>
</dbReference>
<dbReference type="PANTHER" id="PTHR21340">
    <property type="entry name" value="DIADENOSINE 5,5-P1,P4-TETRAPHOSPHATE PYROPHOSPHOHYDROLASE MUTT"/>
    <property type="match status" value="1"/>
</dbReference>
<evidence type="ECO:0000256" key="1">
    <source>
        <dbReference type="ARBA" id="ARBA00022801"/>
    </source>
</evidence>
<gene>
    <name evidence="3" type="ordered locus">Aboo_1148</name>
</gene>
<dbReference type="AlphaFoldDB" id="D3TA28"/>
<dbReference type="Gene3D" id="3.90.79.10">
    <property type="entry name" value="Nucleoside Triphosphate Pyrophosphohydrolase"/>
    <property type="match status" value="1"/>
</dbReference>
<proteinExistence type="predicted"/>
<dbReference type="KEGG" id="abi:Aboo_1148"/>
<dbReference type="PRINTS" id="PR00502">
    <property type="entry name" value="NUDIXFAMILY"/>
</dbReference>
<evidence type="ECO:0000313" key="4">
    <source>
        <dbReference type="Proteomes" id="UP000001400"/>
    </source>
</evidence>
<dbReference type="InterPro" id="IPR000086">
    <property type="entry name" value="NUDIX_hydrolase_dom"/>
</dbReference>
<name>D3TA28_ACIB4</name>
<dbReference type="PROSITE" id="PS51462">
    <property type="entry name" value="NUDIX"/>
    <property type="match status" value="1"/>
</dbReference>
<keyword evidence="4" id="KW-1185">Reference proteome</keyword>
<dbReference type="InterPro" id="IPR020476">
    <property type="entry name" value="Nudix_hydrolase"/>
</dbReference>
<keyword evidence="1 3" id="KW-0378">Hydrolase</keyword>
<sequence length="109" mass="12549">MIVVVVPLKDGKFLMVNNPRRGWEFPGGRVENEENPHKAALRECYEEAGIIFKNLRFIKSEGDILLFAGEIEEIKGGEMDWQLFENLPTNLSFSRDEAVRFLKFAGIYI</sequence>
<dbReference type="OrthoDB" id="25379at2157"/>
<protein>
    <submittedName>
        <fullName evidence="3">NUDIX hydrolase</fullName>
    </submittedName>
</protein>
<dbReference type="Pfam" id="PF00293">
    <property type="entry name" value="NUDIX"/>
    <property type="match status" value="1"/>
</dbReference>
<dbReference type="InterPro" id="IPR015797">
    <property type="entry name" value="NUDIX_hydrolase-like_dom_sf"/>
</dbReference>
<accession>D3TA28</accession>
<dbReference type="PANTHER" id="PTHR21340:SF0">
    <property type="entry name" value="BIS(5'-NUCLEOSYL)-TETRAPHOSPHATASE [ASYMMETRICAL]"/>
    <property type="match status" value="1"/>
</dbReference>
<dbReference type="Proteomes" id="UP000001400">
    <property type="component" value="Chromosome"/>
</dbReference>
<dbReference type="GO" id="GO:0004081">
    <property type="term" value="F:bis(5'-nucleosyl)-tetraphosphatase (asymmetrical) activity"/>
    <property type="evidence" value="ECO:0007669"/>
    <property type="project" value="TreeGrafter"/>
</dbReference>
<dbReference type="GO" id="GO:0006754">
    <property type="term" value="P:ATP biosynthetic process"/>
    <property type="evidence" value="ECO:0007669"/>
    <property type="project" value="TreeGrafter"/>
</dbReference>
<evidence type="ECO:0000313" key="3">
    <source>
        <dbReference type="EMBL" id="ADD08957.1"/>
    </source>
</evidence>
<dbReference type="HOGENOM" id="CLU_2067924_0_0_2"/>
<reference evidence="3" key="1">
    <citation type="submission" date="2010-02" db="EMBL/GenBank/DDBJ databases">
        <title>Complete sequence of Aciduliprofundum boonei T469.</title>
        <authorList>
            <consortium name="US DOE Joint Genome Institute"/>
            <person name="Lucas S."/>
            <person name="Copeland A."/>
            <person name="Lapidus A."/>
            <person name="Cheng J.-F."/>
            <person name="Bruce D."/>
            <person name="Goodwin L."/>
            <person name="Pitluck S."/>
            <person name="Saunders E."/>
            <person name="Detter J.C."/>
            <person name="Han C."/>
            <person name="Tapia R."/>
            <person name="Land M."/>
            <person name="Hauser L."/>
            <person name="Kyrpides N."/>
            <person name="Mikhailova N."/>
            <person name="Flores G."/>
            <person name="Reysenbach A.-L."/>
            <person name="Woyke T."/>
        </authorList>
    </citation>
    <scope>NUCLEOTIDE SEQUENCE</scope>
    <source>
        <strain evidence="3">T469</strain>
    </source>
</reference>
<dbReference type="InterPro" id="IPR051325">
    <property type="entry name" value="Nudix_hydrolase_domain"/>
</dbReference>
<dbReference type="EMBL" id="CP001941">
    <property type="protein sequence ID" value="ADD08957.1"/>
    <property type="molecule type" value="Genomic_DNA"/>
</dbReference>
<dbReference type="RefSeq" id="WP_012997348.1">
    <property type="nucleotide sequence ID" value="NC_013926.1"/>
</dbReference>
<dbReference type="SUPFAM" id="SSF55811">
    <property type="entry name" value="Nudix"/>
    <property type="match status" value="1"/>
</dbReference>
<evidence type="ECO:0000259" key="2">
    <source>
        <dbReference type="PROSITE" id="PS51462"/>
    </source>
</evidence>
<feature type="domain" description="Nudix hydrolase" evidence="2">
    <location>
        <begin position="1"/>
        <end position="109"/>
    </location>
</feature>
<dbReference type="GeneID" id="8828108"/>